<organism evidence="1 2">
    <name type="scientific">Streblomastix strix</name>
    <dbReference type="NCBI Taxonomy" id="222440"/>
    <lineage>
        <taxon>Eukaryota</taxon>
        <taxon>Metamonada</taxon>
        <taxon>Preaxostyla</taxon>
        <taxon>Oxymonadida</taxon>
        <taxon>Streblomastigidae</taxon>
        <taxon>Streblomastix</taxon>
    </lineage>
</organism>
<dbReference type="AlphaFoldDB" id="A0A5J4U5R3"/>
<protein>
    <submittedName>
        <fullName evidence="1">Uncharacterized protein</fullName>
    </submittedName>
</protein>
<evidence type="ECO:0000313" key="1">
    <source>
        <dbReference type="EMBL" id="KAA6365719.1"/>
    </source>
</evidence>
<proteinExistence type="predicted"/>
<sequence length="193" mass="22969">MIIYEQRYNTQRRYYYAMEKLKKWTQINHYTIFDLSTMKPHIIITEVLAQFTSVNTSASSALQFLNGLSSMLSLTFNIDLKNNHILHFTGKTISAHMIVKPKYEDTWIEGIIFDYWREKAEIEGMSLRHSVICLKTDKLYLRLQPKTKFGLHSHKLPKTRDRTICPRASFFNWLKRIDFKYSRSIIDSKYEAL</sequence>
<comment type="caution">
    <text evidence="1">The sequence shown here is derived from an EMBL/GenBank/DDBJ whole genome shotgun (WGS) entry which is preliminary data.</text>
</comment>
<name>A0A5J4U5R3_9EUKA</name>
<reference evidence="1 2" key="1">
    <citation type="submission" date="2019-03" db="EMBL/GenBank/DDBJ databases">
        <title>Single cell metagenomics reveals metabolic interactions within the superorganism composed of flagellate Streblomastix strix and complex community of Bacteroidetes bacteria on its surface.</title>
        <authorList>
            <person name="Treitli S.C."/>
            <person name="Kolisko M."/>
            <person name="Husnik F."/>
            <person name="Keeling P."/>
            <person name="Hampl V."/>
        </authorList>
    </citation>
    <scope>NUCLEOTIDE SEQUENCE [LARGE SCALE GENOMIC DNA]</scope>
    <source>
        <strain evidence="1">ST1C</strain>
    </source>
</reference>
<evidence type="ECO:0000313" key="2">
    <source>
        <dbReference type="Proteomes" id="UP000324800"/>
    </source>
</evidence>
<gene>
    <name evidence="1" type="ORF">EZS28_038755</name>
</gene>
<dbReference type="EMBL" id="SNRW01020168">
    <property type="protein sequence ID" value="KAA6365719.1"/>
    <property type="molecule type" value="Genomic_DNA"/>
</dbReference>
<dbReference type="OrthoDB" id="5960276at2759"/>
<dbReference type="Proteomes" id="UP000324800">
    <property type="component" value="Unassembled WGS sequence"/>
</dbReference>
<accession>A0A5J4U5R3</accession>